<comment type="caution">
    <text evidence="1">The sequence shown here is derived from an EMBL/GenBank/DDBJ whole genome shotgun (WGS) entry which is preliminary data.</text>
</comment>
<dbReference type="AlphaFoldDB" id="A0AAV6TK20"/>
<proteinExistence type="predicted"/>
<protein>
    <submittedName>
        <fullName evidence="1">Uncharacterized protein</fullName>
    </submittedName>
</protein>
<name>A0AAV6TK20_9ARAC</name>
<dbReference type="EMBL" id="JAFNEN010002994">
    <property type="protein sequence ID" value="KAG8172189.1"/>
    <property type="molecule type" value="Genomic_DNA"/>
</dbReference>
<sequence>MPSGHLLATVCWEPQAPRPRGFEDNPKTSHLTYENHGRAHLEAFWQKKGFRPVVGSSNPRDDPTRFTCLPALHAAIGNTCGKERKNSAVTLEEQHCIETHSRQRLRAADGFGGKNWPGCVQQNFATGRKKDVWMLFLRSTGLAGDKDPKTIRGTRLRCEGRTPKPST</sequence>
<dbReference type="Proteomes" id="UP000827092">
    <property type="component" value="Unassembled WGS sequence"/>
</dbReference>
<accession>A0AAV6TK20</accession>
<evidence type="ECO:0000313" key="1">
    <source>
        <dbReference type="EMBL" id="KAG8172189.1"/>
    </source>
</evidence>
<organism evidence="1 2">
    <name type="scientific">Oedothorax gibbosus</name>
    <dbReference type="NCBI Taxonomy" id="931172"/>
    <lineage>
        <taxon>Eukaryota</taxon>
        <taxon>Metazoa</taxon>
        <taxon>Ecdysozoa</taxon>
        <taxon>Arthropoda</taxon>
        <taxon>Chelicerata</taxon>
        <taxon>Arachnida</taxon>
        <taxon>Araneae</taxon>
        <taxon>Araneomorphae</taxon>
        <taxon>Entelegynae</taxon>
        <taxon>Araneoidea</taxon>
        <taxon>Linyphiidae</taxon>
        <taxon>Erigoninae</taxon>
        <taxon>Oedothorax</taxon>
    </lineage>
</organism>
<gene>
    <name evidence="1" type="ORF">JTE90_017210</name>
</gene>
<keyword evidence="2" id="KW-1185">Reference proteome</keyword>
<reference evidence="1 2" key="1">
    <citation type="journal article" date="2022" name="Nat. Ecol. Evol.">
        <title>A masculinizing supergene underlies an exaggerated male reproductive morph in a spider.</title>
        <authorList>
            <person name="Hendrickx F."/>
            <person name="De Corte Z."/>
            <person name="Sonet G."/>
            <person name="Van Belleghem S.M."/>
            <person name="Kostlbacher S."/>
            <person name="Vangestel C."/>
        </authorList>
    </citation>
    <scope>NUCLEOTIDE SEQUENCE [LARGE SCALE GENOMIC DNA]</scope>
    <source>
        <strain evidence="1">W744_W776</strain>
    </source>
</reference>
<evidence type="ECO:0000313" key="2">
    <source>
        <dbReference type="Proteomes" id="UP000827092"/>
    </source>
</evidence>